<dbReference type="EMBL" id="VLLI01000001">
    <property type="protein sequence ID" value="TWJ04460.1"/>
    <property type="molecule type" value="Genomic_DNA"/>
</dbReference>
<comment type="caution">
    <text evidence="1">The sequence shown here is derived from an EMBL/GenBank/DDBJ whole genome shotgun (WGS) entry which is preliminary data.</text>
</comment>
<proteinExistence type="predicted"/>
<evidence type="ECO:0000313" key="1">
    <source>
        <dbReference type="EMBL" id="TWJ04460.1"/>
    </source>
</evidence>
<dbReference type="Proteomes" id="UP000317010">
    <property type="component" value="Unassembled WGS sequence"/>
</dbReference>
<keyword evidence="2" id="KW-1185">Reference proteome</keyword>
<evidence type="ECO:0000313" key="2">
    <source>
        <dbReference type="Proteomes" id="UP000317010"/>
    </source>
</evidence>
<accession>A0A562UF90</accession>
<dbReference type="RefSeq" id="WP_170227665.1">
    <property type="nucleotide sequence ID" value="NZ_VLLI01000001.1"/>
</dbReference>
<protein>
    <submittedName>
        <fullName evidence="1">Uncharacterized protein</fullName>
    </submittedName>
</protein>
<organism evidence="1 2">
    <name type="scientific">Mucilaginibacter frigoritolerans</name>
    <dbReference type="NCBI Taxonomy" id="652788"/>
    <lineage>
        <taxon>Bacteria</taxon>
        <taxon>Pseudomonadati</taxon>
        <taxon>Bacteroidota</taxon>
        <taxon>Sphingobacteriia</taxon>
        <taxon>Sphingobacteriales</taxon>
        <taxon>Sphingobacteriaceae</taxon>
        <taxon>Mucilaginibacter</taxon>
    </lineage>
</organism>
<name>A0A562UF90_9SPHI</name>
<dbReference type="AlphaFoldDB" id="A0A562UF90"/>
<gene>
    <name evidence="1" type="ORF">JN11_00169</name>
</gene>
<reference evidence="1 2" key="1">
    <citation type="submission" date="2019-07" db="EMBL/GenBank/DDBJ databases">
        <title>Genomic Encyclopedia of Archaeal and Bacterial Type Strains, Phase II (KMG-II): from individual species to whole genera.</title>
        <authorList>
            <person name="Goeker M."/>
        </authorList>
    </citation>
    <scope>NUCLEOTIDE SEQUENCE [LARGE SCALE GENOMIC DNA]</scope>
    <source>
        <strain evidence="1 2">ATCC BAA-1854</strain>
    </source>
</reference>
<sequence length="49" mass="5528">MALDVIPDSSDFPIEQQLMSNWCWANVTAELYSFYIDGVSLDTNVNGEQ</sequence>